<evidence type="ECO:0000313" key="3">
    <source>
        <dbReference type="EMBL" id="EHI60941.1"/>
    </source>
</evidence>
<sequence>MRKMILTAAAAMTVFTMMTGCQAKPAGDNGQTTQATVEQTTEEQTTTAAKEISLDEIHAAVKEAYGENYIPSAAFDEQGMKELFGINSDLYDSFIAEGPMISVHVDTFVAVKAKEGKGEEVAQHLNDYRDSQLNGAMQYPMNLPKIEASQVVRHGDYVFFVMLGTPSEEAEAQGEEAALESAKENTQIAIDIIDGYFAS</sequence>
<comment type="caution">
    <text evidence="3">The sequence shown here is derived from an EMBL/GenBank/DDBJ whole genome shotgun (WGS) entry which is preliminary data.</text>
</comment>
<proteinExistence type="predicted"/>
<name>G5IC23_9FIRM</name>
<dbReference type="OrthoDB" id="1707145at2"/>
<protein>
    <recommendedName>
        <fullName evidence="5">DUF4358 domain-containing protein</fullName>
    </recommendedName>
</protein>
<organism evidence="3 4">
    <name type="scientific">Hungatella hathewayi WAL-18680</name>
    <dbReference type="NCBI Taxonomy" id="742737"/>
    <lineage>
        <taxon>Bacteria</taxon>
        <taxon>Bacillati</taxon>
        <taxon>Bacillota</taxon>
        <taxon>Clostridia</taxon>
        <taxon>Lachnospirales</taxon>
        <taxon>Lachnospiraceae</taxon>
        <taxon>Hungatella</taxon>
    </lineage>
</organism>
<keyword evidence="4" id="KW-1185">Reference proteome</keyword>
<dbReference type="InterPro" id="IPR025648">
    <property type="entry name" value="DUF4358"/>
</dbReference>
<dbReference type="EMBL" id="ADLN01000009">
    <property type="protein sequence ID" value="EHI60941.1"/>
    <property type="molecule type" value="Genomic_DNA"/>
</dbReference>
<dbReference type="AlphaFoldDB" id="G5IC23"/>
<dbReference type="RefSeq" id="WP_006778992.1">
    <property type="nucleotide sequence ID" value="NZ_CP040506.1"/>
</dbReference>
<dbReference type="Pfam" id="PF14270">
    <property type="entry name" value="DUF4358"/>
    <property type="match status" value="1"/>
</dbReference>
<evidence type="ECO:0000256" key="2">
    <source>
        <dbReference type="SAM" id="SignalP"/>
    </source>
</evidence>
<reference evidence="3 4" key="1">
    <citation type="submission" date="2011-08" db="EMBL/GenBank/DDBJ databases">
        <title>The Genome Sequence of Clostridium hathewayi WAL-18680.</title>
        <authorList>
            <consortium name="The Broad Institute Genome Sequencing Platform"/>
            <person name="Earl A."/>
            <person name="Ward D."/>
            <person name="Feldgarden M."/>
            <person name="Gevers D."/>
            <person name="Finegold S.M."/>
            <person name="Summanen P.H."/>
            <person name="Molitoris D.R."/>
            <person name="Song M."/>
            <person name="Daigneault M."/>
            <person name="Allen-Vercoe E."/>
            <person name="Young S.K."/>
            <person name="Zeng Q."/>
            <person name="Gargeya S."/>
            <person name="Fitzgerald M."/>
            <person name="Haas B."/>
            <person name="Abouelleil A."/>
            <person name="Alvarado L."/>
            <person name="Arachchi H.M."/>
            <person name="Berlin A."/>
            <person name="Brown A."/>
            <person name="Chapman S.B."/>
            <person name="Chen Z."/>
            <person name="Dunbar C."/>
            <person name="Freedman E."/>
            <person name="Gearin G."/>
            <person name="Gellesch M."/>
            <person name="Goldberg J."/>
            <person name="Griggs A."/>
            <person name="Gujja S."/>
            <person name="Heiman D."/>
            <person name="Howarth C."/>
            <person name="Larson L."/>
            <person name="Lui A."/>
            <person name="MacDonald P.J.P."/>
            <person name="Montmayeur A."/>
            <person name="Murphy C."/>
            <person name="Neiman D."/>
            <person name="Pearson M."/>
            <person name="Priest M."/>
            <person name="Roberts A."/>
            <person name="Saif S."/>
            <person name="Shea T."/>
            <person name="Shenoy N."/>
            <person name="Sisk P."/>
            <person name="Stolte C."/>
            <person name="Sykes S."/>
            <person name="Wortman J."/>
            <person name="Nusbaum C."/>
            <person name="Birren B."/>
        </authorList>
    </citation>
    <scope>NUCLEOTIDE SEQUENCE [LARGE SCALE GENOMIC DNA]</scope>
    <source>
        <strain evidence="3 4">WAL-18680</strain>
    </source>
</reference>
<feature type="signal peptide" evidence="2">
    <location>
        <begin position="1"/>
        <end position="23"/>
    </location>
</feature>
<dbReference type="PROSITE" id="PS51257">
    <property type="entry name" value="PROKAR_LIPOPROTEIN"/>
    <property type="match status" value="1"/>
</dbReference>
<feature type="chain" id="PRO_5003478592" description="DUF4358 domain-containing protein" evidence="2">
    <location>
        <begin position="24"/>
        <end position="199"/>
    </location>
</feature>
<gene>
    <name evidence="3" type="ORF">HMPREF9473_01006</name>
</gene>
<evidence type="ECO:0000256" key="1">
    <source>
        <dbReference type="SAM" id="MobiDB-lite"/>
    </source>
</evidence>
<evidence type="ECO:0000313" key="4">
    <source>
        <dbReference type="Proteomes" id="UP000005384"/>
    </source>
</evidence>
<dbReference type="Proteomes" id="UP000005384">
    <property type="component" value="Unassembled WGS sequence"/>
</dbReference>
<keyword evidence="2" id="KW-0732">Signal</keyword>
<evidence type="ECO:0008006" key="5">
    <source>
        <dbReference type="Google" id="ProtNLM"/>
    </source>
</evidence>
<dbReference type="HOGENOM" id="CLU_110615_0_0_9"/>
<accession>G5IC23</accession>
<dbReference type="PATRIC" id="fig|742737.3.peg.1007"/>
<feature type="compositionally biased region" description="Low complexity" evidence="1">
    <location>
        <begin position="31"/>
        <end position="48"/>
    </location>
</feature>
<feature type="region of interest" description="Disordered" evidence="1">
    <location>
        <begin position="25"/>
        <end position="48"/>
    </location>
</feature>